<evidence type="ECO:0008006" key="5">
    <source>
        <dbReference type="Google" id="ProtNLM"/>
    </source>
</evidence>
<evidence type="ECO:0000313" key="3">
    <source>
        <dbReference type="EMBL" id="KAF4977600.1"/>
    </source>
</evidence>
<keyword evidence="4" id="KW-1185">Reference proteome</keyword>
<protein>
    <recommendedName>
        <fullName evidence="5">Secreted protein</fullName>
    </recommendedName>
</protein>
<reference evidence="3" key="1">
    <citation type="journal article" date="2020" name="BMC Genomics">
        <title>Correction to: Identification and distribution of gene clusters required for synthesis of sphingolipid metabolism inhibitors in diverse species of the filamentous fungus Fusarium.</title>
        <authorList>
            <person name="Kim H.S."/>
            <person name="Lohmar J.M."/>
            <person name="Busman M."/>
            <person name="Brown D.W."/>
            <person name="Naumann T.A."/>
            <person name="Divon H.H."/>
            <person name="Lysoe E."/>
            <person name="Uhlig S."/>
            <person name="Proctor R.H."/>
        </authorList>
    </citation>
    <scope>NUCLEOTIDE SEQUENCE</scope>
    <source>
        <strain evidence="3">NRRL 22465</strain>
    </source>
</reference>
<proteinExistence type="predicted"/>
<dbReference type="PIRSF" id="PIRSF029958">
    <property type="entry name" value="Necrosis-inducing_protein"/>
    <property type="match status" value="1"/>
</dbReference>
<dbReference type="PANTHER" id="PTHR33657">
    <property type="entry name" value="DOMAIN PROTEIN, PUTATIVE (AFU_ORTHOLOGUE AFUA_5G00600)-RELATED"/>
    <property type="match status" value="1"/>
</dbReference>
<dbReference type="PANTHER" id="PTHR33657:SF6">
    <property type="entry name" value="SECRETED PROTEIN"/>
    <property type="match status" value="1"/>
</dbReference>
<feature type="chain" id="PRO_5034868755" description="Secreted protein" evidence="2">
    <location>
        <begin position="21"/>
        <end position="234"/>
    </location>
</feature>
<feature type="region of interest" description="Disordered" evidence="1">
    <location>
        <begin position="65"/>
        <end position="86"/>
    </location>
</feature>
<gene>
    <name evidence="3" type="ORF">FZEAL_5884</name>
</gene>
<dbReference type="AlphaFoldDB" id="A0A8H4XK14"/>
<dbReference type="Pfam" id="PF05630">
    <property type="entry name" value="NPP1"/>
    <property type="match status" value="2"/>
</dbReference>
<name>A0A8H4XK14_9HYPO</name>
<evidence type="ECO:0000313" key="4">
    <source>
        <dbReference type="Proteomes" id="UP000635477"/>
    </source>
</evidence>
<dbReference type="Proteomes" id="UP000635477">
    <property type="component" value="Unassembled WGS sequence"/>
</dbReference>
<dbReference type="InterPro" id="IPR008701">
    <property type="entry name" value="NPP1"/>
</dbReference>
<comment type="caution">
    <text evidence="3">The sequence shown here is derived from an EMBL/GenBank/DDBJ whole genome shotgun (WGS) entry which is preliminary data.</text>
</comment>
<dbReference type="EMBL" id="JABEYC010000429">
    <property type="protein sequence ID" value="KAF4977600.1"/>
    <property type="molecule type" value="Genomic_DNA"/>
</dbReference>
<dbReference type="OrthoDB" id="89086at2759"/>
<sequence>MQSKFITAAALLSAVASVQGKPMHKRDVLTALPQGANAIELKFQPALDFDNDGCYNTAAISPNGNVNPGLAATSSPQGDCRNPAQLDNSNAYSRRRCNNGFCAIMHDWENIVVFTKGDTVVRVAPSCHGDYNGASNQFPLSGSNPMLVYHKDGAGTHCFRFANDGDRANPENPTGAFVRSPLVGWDNWPNVGLRDKMLSNWSGGVGPKLDTEFSNSLRAAAGNGVQGFDPSVDG</sequence>
<reference evidence="3" key="2">
    <citation type="submission" date="2020-05" db="EMBL/GenBank/DDBJ databases">
        <authorList>
            <person name="Kim H.-S."/>
            <person name="Proctor R.H."/>
            <person name="Brown D.W."/>
        </authorList>
    </citation>
    <scope>NUCLEOTIDE SEQUENCE</scope>
    <source>
        <strain evidence="3">NRRL 22465</strain>
    </source>
</reference>
<feature type="compositionally biased region" description="Polar residues" evidence="1">
    <location>
        <begin position="65"/>
        <end position="77"/>
    </location>
</feature>
<accession>A0A8H4XK14</accession>
<evidence type="ECO:0000256" key="2">
    <source>
        <dbReference type="SAM" id="SignalP"/>
    </source>
</evidence>
<keyword evidence="2" id="KW-0732">Signal</keyword>
<evidence type="ECO:0000256" key="1">
    <source>
        <dbReference type="SAM" id="MobiDB-lite"/>
    </source>
</evidence>
<feature type="signal peptide" evidence="2">
    <location>
        <begin position="1"/>
        <end position="20"/>
    </location>
</feature>
<organism evidence="3 4">
    <name type="scientific">Fusarium zealandicum</name>
    <dbReference type="NCBI Taxonomy" id="1053134"/>
    <lineage>
        <taxon>Eukaryota</taxon>
        <taxon>Fungi</taxon>
        <taxon>Dikarya</taxon>
        <taxon>Ascomycota</taxon>
        <taxon>Pezizomycotina</taxon>
        <taxon>Sordariomycetes</taxon>
        <taxon>Hypocreomycetidae</taxon>
        <taxon>Hypocreales</taxon>
        <taxon>Nectriaceae</taxon>
        <taxon>Fusarium</taxon>
        <taxon>Fusarium staphyleae species complex</taxon>
    </lineage>
</organism>